<comment type="catalytic activity">
    <reaction evidence="1">
        <text>(7,8-dihydropterin-6-yl)methyl diphosphate + 4-aminobenzoate = 7,8-dihydropteroate + diphosphate</text>
        <dbReference type="Rhea" id="RHEA:19949"/>
        <dbReference type="ChEBI" id="CHEBI:17836"/>
        <dbReference type="ChEBI" id="CHEBI:17839"/>
        <dbReference type="ChEBI" id="CHEBI:33019"/>
        <dbReference type="ChEBI" id="CHEBI:72950"/>
        <dbReference type="EC" id="2.5.1.15"/>
    </reaction>
</comment>
<comment type="caution">
    <text evidence="11">The sequence shown here is derived from an EMBL/GenBank/DDBJ whole genome shotgun (WGS) entry which is preliminary data.</text>
</comment>
<evidence type="ECO:0000256" key="9">
    <source>
        <dbReference type="ARBA" id="ARBA00022909"/>
    </source>
</evidence>
<dbReference type="InterPro" id="IPR045031">
    <property type="entry name" value="DHP_synth-like"/>
</dbReference>
<feature type="domain" description="Pterin-binding" evidence="10">
    <location>
        <begin position="1"/>
        <end position="190"/>
    </location>
</feature>
<comment type="pathway">
    <text evidence="3">Cofactor biosynthesis; tetrahydrofolate biosynthesis; 7,8-dihydrofolate from 2-amino-4-hydroxy-6-hydroxymethyl-7,8-dihydropteridine diphosphate and 4-aminobenzoate: step 1/2.</text>
</comment>
<keyword evidence="9" id="KW-0289">Folate biosynthesis</keyword>
<dbReference type="GO" id="GO:0046656">
    <property type="term" value="P:folic acid biosynthetic process"/>
    <property type="evidence" value="ECO:0007669"/>
    <property type="project" value="UniProtKB-KW"/>
</dbReference>
<dbReference type="Gene3D" id="3.20.20.20">
    <property type="entry name" value="Dihydropteroate synthase-like"/>
    <property type="match status" value="1"/>
</dbReference>
<dbReference type="Proteomes" id="UP000269352">
    <property type="component" value="Unassembled WGS sequence"/>
</dbReference>
<evidence type="ECO:0000256" key="7">
    <source>
        <dbReference type="ARBA" id="ARBA00022723"/>
    </source>
</evidence>
<dbReference type="PROSITE" id="PS50972">
    <property type="entry name" value="PTERIN_BINDING"/>
    <property type="match status" value="1"/>
</dbReference>
<dbReference type="EC" id="2.5.1.15" evidence="5"/>
<dbReference type="InterPro" id="IPR006390">
    <property type="entry name" value="DHP_synth_dom"/>
</dbReference>
<keyword evidence="6" id="KW-0808">Transferase</keyword>
<keyword evidence="7" id="KW-0479">Metal-binding</keyword>
<dbReference type="AlphaFoldDB" id="A0A388TDW2"/>
<evidence type="ECO:0000256" key="1">
    <source>
        <dbReference type="ARBA" id="ARBA00000012"/>
    </source>
</evidence>
<evidence type="ECO:0000256" key="8">
    <source>
        <dbReference type="ARBA" id="ARBA00022842"/>
    </source>
</evidence>
<evidence type="ECO:0000313" key="11">
    <source>
        <dbReference type="EMBL" id="GBR75174.1"/>
    </source>
</evidence>
<dbReference type="PANTHER" id="PTHR20941:SF1">
    <property type="entry name" value="FOLIC ACID SYNTHESIS PROTEIN FOL1"/>
    <property type="match status" value="1"/>
</dbReference>
<dbReference type="InterPro" id="IPR000489">
    <property type="entry name" value="Pterin-binding_dom"/>
</dbReference>
<protein>
    <recommendedName>
        <fullName evidence="5">dihydropteroate synthase</fullName>
        <ecNumber evidence="5">2.5.1.15</ecNumber>
    </recommendedName>
</protein>
<dbReference type="InterPro" id="IPR011005">
    <property type="entry name" value="Dihydropteroate_synth-like_sf"/>
</dbReference>
<evidence type="ECO:0000259" key="10">
    <source>
        <dbReference type="PROSITE" id="PS50972"/>
    </source>
</evidence>
<dbReference type="SUPFAM" id="SSF51717">
    <property type="entry name" value="Dihydropteroate synthetase-like"/>
    <property type="match status" value="1"/>
</dbReference>
<dbReference type="EMBL" id="BGZN01000178">
    <property type="protein sequence ID" value="GBR75174.1"/>
    <property type="molecule type" value="Genomic_DNA"/>
</dbReference>
<reference evidence="11 12" key="1">
    <citation type="journal article" date="2019" name="ISME J.">
        <title>Genome analyses of uncultured TG2/ZB3 bacteria in 'Margulisbacteria' specifically attached to ectosymbiotic spirochetes of protists in the termite gut.</title>
        <authorList>
            <person name="Utami Y.D."/>
            <person name="Kuwahara H."/>
            <person name="Igai K."/>
            <person name="Murakami T."/>
            <person name="Sugaya K."/>
            <person name="Morikawa T."/>
            <person name="Nagura Y."/>
            <person name="Yuki M."/>
            <person name="Deevong P."/>
            <person name="Inoue T."/>
            <person name="Kihara K."/>
            <person name="Lo N."/>
            <person name="Yamada A."/>
            <person name="Ohkuma M."/>
            <person name="Hongoh Y."/>
        </authorList>
    </citation>
    <scope>NUCLEOTIDE SEQUENCE [LARGE SCALE GENOMIC DNA]</scope>
    <source>
        <strain evidence="11">NkOx7-01</strain>
    </source>
</reference>
<accession>A0A388TDW2</accession>
<dbReference type="Pfam" id="PF00809">
    <property type="entry name" value="Pterin_bind"/>
    <property type="match status" value="1"/>
</dbReference>
<proteinExistence type="inferred from homology"/>
<organism evidence="11 12">
    <name type="scientific">Termititenax aidoneus</name>
    <dbReference type="NCBI Taxonomy" id="2218524"/>
    <lineage>
        <taxon>Bacteria</taxon>
        <taxon>Bacillati</taxon>
        <taxon>Candidatus Margulisiibacteriota</taxon>
        <taxon>Candidatus Termititenacia</taxon>
        <taxon>Candidatus Termititenacales</taxon>
        <taxon>Candidatus Termititenacaceae</taxon>
        <taxon>Candidatus Termititenax</taxon>
    </lineage>
</organism>
<evidence type="ECO:0000256" key="2">
    <source>
        <dbReference type="ARBA" id="ARBA00001946"/>
    </source>
</evidence>
<comment type="similarity">
    <text evidence="4">Belongs to the DHPS family.</text>
</comment>
<comment type="cofactor">
    <cofactor evidence="2">
        <name>Mg(2+)</name>
        <dbReference type="ChEBI" id="CHEBI:18420"/>
    </cofactor>
</comment>
<dbReference type="GO" id="GO:0004156">
    <property type="term" value="F:dihydropteroate synthase activity"/>
    <property type="evidence" value="ECO:0007669"/>
    <property type="project" value="UniProtKB-EC"/>
</dbReference>
<evidence type="ECO:0000256" key="4">
    <source>
        <dbReference type="ARBA" id="ARBA00009503"/>
    </source>
</evidence>
<dbReference type="GO" id="GO:0046654">
    <property type="term" value="P:tetrahydrofolate biosynthetic process"/>
    <property type="evidence" value="ECO:0007669"/>
    <property type="project" value="TreeGrafter"/>
</dbReference>
<evidence type="ECO:0000256" key="6">
    <source>
        <dbReference type="ARBA" id="ARBA00022679"/>
    </source>
</evidence>
<evidence type="ECO:0000256" key="5">
    <source>
        <dbReference type="ARBA" id="ARBA00012458"/>
    </source>
</evidence>
<sequence>PVIQEILRRNPRAVISIDTTKKSVALAAVKAGARIINDISGLTREPLLARIAAEHGAKLIIMHRSGNSRVMQRRTKYIDLLDDILRFLAKSISTARRYGVPLQDIIVDPGIGFGKTAAQNLYLLKNLRALRCLGCAVLLGTSRKSVIGDTLRRPVDQREFGTAATSIAGLFGNVDYLRVHDVAANLDAVKMLHAIWQNKL</sequence>
<feature type="non-terminal residue" evidence="11">
    <location>
        <position position="1"/>
    </location>
</feature>
<gene>
    <name evidence="11" type="primary">folP</name>
    <name evidence="11" type="ORF">NO1_2208</name>
</gene>
<keyword evidence="8" id="KW-0460">Magnesium</keyword>
<dbReference type="PANTHER" id="PTHR20941">
    <property type="entry name" value="FOLATE SYNTHESIS PROTEINS"/>
    <property type="match status" value="1"/>
</dbReference>
<evidence type="ECO:0000256" key="3">
    <source>
        <dbReference type="ARBA" id="ARBA00004763"/>
    </source>
</evidence>
<keyword evidence="12" id="KW-1185">Reference proteome</keyword>
<dbReference type="GO" id="GO:0005829">
    <property type="term" value="C:cytosol"/>
    <property type="evidence" value="ECO:0007669"/>
    <property type="project" value="TreeGrafter"/>
</dbReference>
<dbReference type="NCBIfam" id="TIGR01496">
    <property type="entry name" value="DHPS"/>
    <property type="match status" value="1"/>
</dbReference>
<name>A0A388TDW2_TERA1</name>
<evidence type="ECO:0000313" key="12">
    <source>
        <dbReference type="Proteomes" id="UP000269352"/>
    </source>
</evidence>
<dbReference type="GO" id="GO:0046872">
    <property type="term" value="F:metal ion binding"/>
    <property type="evidence" value="ECO:0007669"/>
    <property type="project" value="UniProtKB-KW"/>
</dbReference>